<evidence type="ECO:0000313" key="3">
    <source>
        <dbReference type="EMBL" id="MFC3680260.1"/>
    </source>
</evidence>
<sequence length="205" mass="23205">MLRNLTLALIGFVAFLPCLYLLKNLAGLPQQPAFWLALLISWLGLPLLISRIWRTKPDLAALVVDADEPLMLAQVRRAQQQLPRFLTGLEQGELEAYIKYPQAFADETEHLWALAHERRGEEIIVSLASEPLTAADPALPARQRVQLDDIEDWMLIDSQGKTQGGYTLLAMAQIYQRDYGSLPAAYVRDLQDFSDFRWPEDGKIS</sequence>
<accession>A0ABV7VSK5</accession>
<comment type="caution">
    <text evidence="3">The sequence shown here is derived from an EMBL/GenBank/DDBJ whole genome shotgun (WGS) entry which is preliminary data.</text>
</comment>
<feature type="domain" description="DUF2314" evidence="2">
    <location>
        <begin position="89"/>
        <end position="173"/>
    </location>
</feature>
<evidence type="ECO:0000256" key="1">
    <source>
        <dbReference type="SAM" id="Phobius"/>
    </source>
</evidence>
<feature type="transmembrane region" description="Helical" evidence="1">
    <location>
        <begin position="31"/>
        <end position="49"/>
    </location>
</feature>
<proteinExistence type="predicted"/>
<dbReference type="Proteomes" id="UP001595722">
    <property type="component" value="Unassembled WGS sequence"/>
</dbReference>
<name>A0ABV7VSK5_9GAMM</name>
<protein>
    <submittedName>
        <fullName evidence="3">DUF2314 domain-containing protein</fullName>
    </submittedName>
</protein>
<evidence type="ECO:0000313" key="4">
    <source>
        <dbReference type="Proteomes" id="UP001595722"/>
    </source>
</evidence>
<organism evidence="3 4">
    <name type="scientific">Bacterioplanoides pacificum</name>
    <dbReference type="NCBI Taxonomy" id="1171596"/>
    <lineage>
        <taxon>Bacteria</taxon>
        <taxon>Pseudomonadati</taxon>
        <taxon>Pseudomonadota</taxon>
        <taxon>Gammaproteobacteria</taxon>
        <taxon>Oceanospirillales</taxon>
        <taxon>Oceanospirillaceae</taxon>
        <taxon>Bacterioplanoides</taxon>
    </lineage>
</organism>
<dbReference type="Pfam" id="PF10077">
    <property type="entry name" value="DUF2314"/>
    <property type="match status" value="1"/>
</dbReference>
<keyword evidence="4" id="KW-1185">Reference proteome</keyword>
<gene>
    <name evidence="3" type="ORF">ACFOMG_09115</name>
</gene>
<reference evidence="4" key="1">
    <citation type="journal article" date="2019" name="Int. J. Syst. Evol. Microbiol.">
        <title>The Global Catalogue of Microorganisms (GCM) 10K type strain sequencing project: providing services to taxonomists for standard genome sequencing and annotation.</title>
        <authorList>
            <consortium name="The Broad Institute Genomics Platform"/>
            <consortium name="The Broad Institute Genome Sequencing Center for Infectious Disease"/>
            <person name="Wu L."/>
            <person name="Ma J."/>
        </authorList>
    </citation>
    <scope>NUCLEOTIDE SEQUENCE [LARGE SCALE GENOMIC DNA]</scope>
    <source>
        <strain evidence="4">KCTC 42424</strain>
    </source>
</reference>
<keyword evidence="1" id="KW-0472">Membrane</keyword>
<dbReference type="EMBL" id="JBHRYB010000005">
    <property type="protein sequence ID" value="MFC3680260.1"/>
    <property type="molecule type" value="Genomic_DNA"/>
</dbReference>
<keyword evidence="1" id="KW-0812">Transmembrane</keyword>
<evidence type="ECO:0000259" key="2">
    <source>
        <dbReference type="Pfam" id="PF10077"/>
    </source>
</evidence>
<dbReference type="InterPro" id="IPR018756">
    <property type="entry name" value="DUF2314"/>
</dbReference>
<keyword evidence="1" id="KW-1133">Transmembrane helix</keyword>
<dbReference type="RefSeq" id="WP_376866150.1">
    <property type="nucleotide sequence ID" value="NZ_JBHRYB010000005.1"/>
</dbReference>